<evidence type="ECO:0000313" key="3">
    <source>
        <dbReference type="Proteomes" id="UP001606305"/>
    </source>
</evidence>
<evidence type="ECO:0000313" key="2">
    <source>
        <dbReference type="EMBL" id="MFG6457334.1"/>
    </source>
</evidence>
<dbReference type="RefSeq" id="WP_394488175.1">
    <property type="nucleotide sequence ID" value="NZ_JBIGIA010000007.1"/>
</dbReference>
<sequence length="96" mass="10141">MKPVETSRPSRRGASSLPAGDASRPQGPSLPHDRDQQTTATAATPDPQMRRAAADLKQGQVDTDLRATPGLDAQRRGALVSGGERAASDRKPRTGR</sequence>
<name>A0ABW7G5W6_9BURK</name>
<comment type="caution">
    <text evidence="2">The sequence shown here is derived from an EMBL/GenBank/DDBJ whole genome shotgun (WGS) entry which is preliminary data.</text>
</comment>
<evidence type="ECO:0000256" key="1">
    <source>
        <dbReference type="SAM" id="MobiDB-lite"/>
    </source>
</evidence>
<accession>A0ABW7G5W6</accession>
<gene>
    <name evidence="2" type="ORF">ACG00X_10870</name>
</gene>
<keyword evidence="3" id="KW-1185">Reference proteome</keyword>
<dbReference type="EMBL" id="JBIGIA010000007">
    <property type="protein sequence ID" value="MFG6457334.1"/>
    <property type="molecule type" value="Genomic_DNA"/>
</dbReference>
<proteinExistence type="predicted"/>
<organism evidence="2 3">
    <name type="scientific">Pelomonas nitida</name>
    <dbReference type="NCBI Taxonomy" id="3299027"/>
    <lineage>
        <taxon>Bacteria</taxon>
        <taxon>Pseudomonadati</taxon>
        <taxon>Pseudomonadota</taxon>
        <taxon>Betaproteobacteria</taxon>
        <taxon>Burkholderiales</taxon>
        <taxon>Sphaerotilaceae</taxon>
        <taxon>Roseateles</taxon>
    </lineage>
</organism>
<reference evidence="2 3" key="1">
    <citation type="submission" date="2024-09" db="EMBL/GenBank/DDBJ databases">
        <title>Novel species of the genus Pelomonas and Roseateles isolated from streams.</title>
        <authorList>
            <person name="Lu H."/>
        </authorList>
    </citation>
    <scope>NUCLEOTIDE SEQUENCE [LARGE SCALE GENOMIC DNA]</scope>
    <source>
        <strain evidence="2 3">BYS96W</strain>
    </source>
</reference>
<dbReference type="Proteomes" id="UP001606305">
    <property type="component" value="Unassembled WGS sequence"/>
</dbReference>
<protein>
    <submittedName>
        <fullName evidence="2">Uncharacterized protein</fullName>
    </submittedName>
</protein>
<feature type="compositionally biased region" description="Low complexity" evidence="1">
    <location>
        <begin position="37"/>
        <end position="47"/>
    </location>
</feature>
<feature type="compositionally biased region" description="Basic and acidic residues" evidence="1">
    <location>
        <begin position="86"/>
        <end position="96"/>
    </location>
</feature>
<feature type="region of interest" description="Disordered" evidence="1">
    <location>
        <begin position="1"/>
        <end position="96"/>
    </location>
</feature>